<accession>A0ABY5FQ99</accession>
<dbReference type="EMBL" id="CP101462">
    <property type="protein sequence ID" value="UTT43797.1"/>
    <property type="molecule type" value="Genomic_DNA"/>
</dbReference>
<dbReference type="InterPro" id="IPR034660">
    <property type="entry name" value="DinB/YfiT-like"/>
</dbReference>
<dbReference type="Pfam" id="PF07609">
    <property type="entry name" value="DUF1572"/>
    <property type="match status" value="1"/>
</dbReference>
<keyword evidence="2" id="KW-1185">Reference proteome</keyword>
<protein>
    <submittedName>
        <fullName evidence="1">DUF1572 domain-containing protein</fullName>
    </submittedName>
</protein>
<dbReference type="Gene3D" id="1.20.120.450">
    <property type="entry name" value="dinb family like domain"/>
    <property type="match status" value="1"/>
</dbReference>
<name>A0ABY5FQ99_9BACL</name>
<proteinExistence type="predicted"/>
<sequence>MFEQRYMTEVRSIFQEQKQLAESALNQVSDDDLHRVLAVDTLSLAVIVQHISNNILSRWTNFLTTDGEKPDRNRDAEFEDQQLSRAELMATWDERWQLLDDVLASLTPEDIGKTVFIRGQEKSVIWAIEKQVSHYSYHVGQIVYLAKVFAGENWNVLTIPLPHQRK</sequence>
<evidence type="ECO:0000313" key="2">
    <source>
        <dbReference type="Proteomes" id="UP001060325"/>
    </source>
</evidence>
<reference evidence="1" key="1">
    <citation type="submission" date="2022-07" db="EMBL/GenBank/DDBJ databases">
        <title>Complete genome of CX2.</title>
        <authorList>
            <person name="Cao G."/>
        </authorList>
    </citation>
    <scope>NUCLEOTIDE SEQUENCE</scope>
    <source>
        <strain evidence="1">CX2</strain>
    </source>
</reference>
<dbReference type="Proteomes" id="UP001060325">
    <property type="component" value="Chromosome"/>
</dbReference>
<organism evidence="1 2">
    <name type="scientific">Exiguobacterium aurantiacum</name>
    <dbReference type="NCBI Taxonomy" id="33987"/>
    <lineage>
        <taxon>Bacteria</taxon>
        <taxon>Bacillati</taxon>
        <taxon>Bacillota</taxon>
        <taxon>Bacilli</taxon>
        <taxon>Bacillales</taxon>
        <taxon>Bacillales Family XII. Incertae Sedis</taxon>
        <taxon>Exiguobacterium</taxon>
    </lineage>
</organism>
<gene>
    <name evidence="1" type="ORF">NMQ00_04645</name>
</gene>
<dbReference type="RefSeq" id="WP_255178150.1">
    <property type="nucleotide sequence ID" value="NZ_CP101462.1"/>
</dbReference>
<dbReference type="SUPFAM" id="SSF109854">
    <property type="entry name" value="DinB/YfiT-like putative metalloenzymes"/>
    <property type="match status" value="1"/>
</dbReference>
<evidence type="ECO:0000313" key="1">
    <source>
        <dbReference type="EMBL" id="UTT43797.1"/>
    </source>
</evidence>
<dbReference type="InterPro" id="IPR011466">
    <property type="entry name" value="DUF1572"/>
</dbReference>